<dbReference type="NCBIfam" id="TIGR00952">
    <property type="entry name" value="S15_bact"/>
    <property type="match status" value="1"/>
</dbReference>
<keyword evidence="6" id="KW-1185">Reference proteome</keyword>
<dbReference type="InterPro" id="IPR005290">
    <property type="entry name" value="Ribosomal_uS15_bac-type"/>
</dbReference>
<dbReference type="Gene3D" id="1.10.287.10">
    <property type="entry name" value="S15/NS1, RNA-binding"/>
    <property type="match status" value="1"/>
</dbReference>
<evidence type="ECO:0000256" key="2">
    <source>
        <dbReference type="ARBA" id="ARBA00022980"/>
    </source>
</evidence>
<dbReference type="SMART" id="SM01387">
    <property type="entry name" value="Ribosomal_S15"/>
    <property type="match status" value="1"/>
</dbReference>
<protein>
    <recommendedName>
        <fullName evidence="7">Ribosomal protein S15</fullName>
    </recommendedName>
</protein>
<proteinExistence type="inferred from homology"/>
<dbReference type="PANTHER" id="PTHR23321">
    <property type="entry name" value="RIBOSOMAL PROTEIN S15, BACTERIAL AND ORGANELLAR"/>
    <property type="match status" value="1"/>
</dbReference>
<dbReference type="GO" id="GO:0003735">
    <property type="term" value="F:structural constituent of ribosome"/>
    <property type="evidence" value="ECO:0007669"/>
    <property type="project" value="InterPro"/>
</dbReference>
<dbReference type="InterPro" id="IPR000589">
    <property type="entry name" value="Ribosomal_uS15"/>
</dbReference>
<dbReference type="AlphaFoldDB" id="A0A2T9Z986"/>
<evidence type="ECO:0000313" key="5">
    <source>
        <dbReference type="EMBL" id="PVV01140.1"/>
    </source>
</evidence>
<sequence>MLPGLRPFTSSATAVSKRLFHVSAVSNAKLTKKKIQQIKQNKILETQKEHIKRAEKVKKDAEFLKLIISKQQVENGEIPDSYITIVDSKLAETILKNAPEAVAEGIFQRSGIHYSKSTVPQAKAQADITRRIISLQNQNSVALLKHNLNIAVKYFARFEGDTASPEVQAGVFTVRIANLADHLRNSHKDHTTRRIYTQYLHKRQKILRYLKTQSLERYYTTLKKLGLTPEMVENQIPFPKRVE</sequence>
<dbReference type="CDD" id="cd00353">
    <property type="entry name" value="Ribosomal_S15p_S13e"/>
    <property type="match status" value="1"/>
</dbReference>
<evidence type="ECO:0000313" key="6">
    <source>
        <dbReference type="Proteomes" id="UP000245609"/>
    </source>
</evidence>
<organism evidence="5 6">
    <name type="scientific">Smittium megazygosporum</name>
    <dbReference type="NCBI Taxonomy" id="133381"/>
    <lineage>
        <taxon>Eukaryota</taxon>
        <taxon>Fungi</taxon>
        <taxon>Fungi incertae sedis</taxon>
        <taxon>Zoopagomycota</taxon>
        <taxon>Kickxellomycotina</taxon>
        <taxon>Harpellomycetes</taxon>
        <taxon>Harpellales</taxon>
        <taxon>Legeriomycetaceae</taxon>
        <taxon>Smittium</taxon>
    </lineage>
</organism>
<evidence type="ECO:0000256" key="1">
    <source>
        <dbReference type="ARBA" id="ARBA00008434"/>
    </source>
</evidence>
<name>A0A2T9Z986_9FUNG</name>
<evidence type="ECO:0008006" key="7">
    <source>
        <dbReference type="Google" id="ProtNLM"/>
    </source>
</evidence>
<dbReference type="Proteomes" id="UP000245609">
    <property type="component" value="Unassembled WGS sequence"/>
</dbReference>
<dbReference type="PANTHER" id="PTHR23321:SF26">
    <property type="entry name" value="SMALL RIBOSOMAL SUBUNIT PROTEIN US15M"/>
    <property type="match status" value="1"/>
</dbReference>
<accession>A0A2T9Z986</accession>
<evidence type="ECO:0000256" key="4">
    <source>
        <dbReference type="RuleBase" id="RU003919"/>
    </source>
</evidence>
<comment type="similarity">
    <text evidence="1 4">Belongs to the universal ribosomal protein uS15 family.</text>
</comment>
<dbReference type="OrthoDB" id="441444at2759"/>
<dbReference type="Pfam" id="PF00312">
    <property type="entry name" value="Ribosomal_S15"/>
    <property type="match status" value="1"/>
</dbReference>
<dbReference type="InterPro" id="IPR009068">
    <property type="entry name" value="uS15_NS1_RNA-bd_sf"/>
</dbReference>
<comment type="caution">
    <text evidence="5">The sequence shown here is derived from an EMBL/GenBank/DDBJ whole genome shotgun (WGS) entry which is preliminary data.</text>
</comment>
<dbReference type="GO" id="GO:0005840">
    <property type="term" value="C:ribosome"/>
    <property type="evidence" value="ECO:0007669"/>
    <property type="project" value="UniProtKB-KW"/>
</dbReference>
<gene>
    <name evidence="5" type="ORF">BB560_004452</name>
</gene>
<dbReference type="GO" id="GO:1990904">
    <property type="term" value="C:ribonucleoprotein complex"/>
    <property type="evidence" value="ECO:0007669"/>
    <property type="project" value="UniProtKB-KW"/>
</dbReference>
<dbReference type="SUPFAM" id="SSF47060">
    <property type="entry name" value="S15/NS1 RNA-binding domain"/>
    <property type="match status" value="1"/>
</dbReference>
<keyword evidence="2 4" id="KW-0689">Ribosomal protein</keyword>
<dbReference type="HAMAP" id="MF_01343_B">
    <property type="entry name" value="Ribosomal_uS15_B"/>
    <property type="match status" value="1"/>
</dbReference>
<dbReference type="GO" id="GO:0005737">
    <property type="term" value="C:cytoplasm"/>
    <property type="evidence" value="ECO:0007669"/>
    <property type="project" value="UniProtKB-ARBA"/>
</dbReference>
<dbReference type="STRING" id="133381.A0A2T9Z986"/>
<evidence type="ECO:0000256" key="3">
    <source>
        <dbReference type="ARBA" id="ARBA00023274"/>
    </source>
</evidence>
<dbReference type="GO" id="GO:0006412">
    <property type="term" value="P:translation"/>
    <property type="evidence" value="ECO:0007669"/>
    <property type="project" value="InterPro"/>
</dbReference>
<keyword evidence="3 4" id="KW-0687">Ribonucleoprotein</keyword>
<dbReference type="EMBL" id="MBFS01001330">
    <property type="protein sequence ID" value="PVV01140.1"/>
    <property type="molecule type" value="Genomic_DNA"/>
</dbReference>
<reference evidence="5 6" key="1">
    <citation type="journal article" date="2018" name="MBio">
        <title>Comparative Genomics Reveals the Core Gene Toolbox for the Fungus-Insect Symbiosis.</title>
        <authorList>
            <person name="Wang Y."/>
            <person name="Stata M."/>
            <person name="Wang W."/>
            <person name="Stajich J.E."/>
            <person name="White M.M."/>
            <person name="Moncalvo J.M."/>
        </authorList>
    </citation>
    <scope>NUCLEOTIDE SEQUENCE [LARGE SCALE GENOMIC DNA]</scope>
    <source>
        <strain evidence="5 6">SC-DP-2</strain>
    </source>
</reference>